<dbReference type="OrthoDB" id="38217at10239"/>
<reference evidence="1 2" key="1">
    <citation type="journal article" date="2015" name="Environ. Microbiol.">
        <title>Novel viral genomes identified from six metagenomes reveal wide distribution of archaeal viruses and high viral diversity in terrestrial hot springs.</title>
        <authorList>
            <person name="Gudbergsdottir S.R."/>
            <person name="Menzel P."/>
            <person name="Krogh A."/>
            <person name="Young M."/>
            <person name="Peng X."/>
        </authorList>
    </citation>
    <scope>NUCLEOTIDE SEQUENCE [LARGE SCALE GENOMIC DNA]</scope>
    <source>
        <strain evidence="1 2">ABV2</strain>
    </source>
</reference>
<protein>
    <submittedName>
        <fullName evidence="1">Uncharacterized protein</fullName>
    </submittedName>
</protein>
<dbReference type="RefSeq" id="YP_009211321.1">
    <property type="nucleotide sequence ID" value="NC_028938.1"/>
</dbReference>
<sequence>MGNDFSSPSLDPYLLDALEHYSKQYKYVVDQFEFGKAKDPYDAIDYISGLMKVIKDVANEDFVEERIETLRTVYFQLGKVSDNIVWNYEVHRYYEPEKVLSFIEEMNSVIEKTYGRKLG</sequence>
<dbReference type="EMBL" id="KP282673">
    <property type="protein sequence ID" value="ALG96799.1"/>
    <property type="molecule type" value="Genomic_DNA"/>
</dbReference>
<name>A0A0N9P4H9_9VIRU</name>
<accession>A0A0N9P4H9</accession>
<evidence type="ECO:0000313" key="2">
    <source>
        <dbReference type="Proteomes" id="UP000202536"/>
    </source>
</evidence>
<evidence type="ECO:0000313" key="1">
    <source>
        <dbReference type="EMBL" id="ALG96799.1"/>
    </source>
</evidence>
<dbReference type="GeneID" id="26637889"/>
<organism evidence="1 2">
    <name type="scientific">Acidianus bottle-shaped virus 2 strain ABV2</name>
    <dbReference type="NCBI Taxonomy" id="1732173"/>
    <lineage>
        <taxon>Viruses</taxon>
        <taxon>Viruses incertae sedis</taxon>
        <taxon>Ampullaviridae</taxon>
        <taxon>Bottigliavirus</taxon>
        <taxon>Bottigliavirus puteoliense</taxon>
        <taxon>Bottigliavirus ABV2</taxon>
    </lineage>
</organism>
<proteinExistence type="predicted"/>
<dbReference type="KEGG" id="vg:26637889"/>
<keyword evidence="2" id="KW-1185">Reference proteome</keyword>
<dbReference type="Proteomes" id="UP000202536">
    <property type="component" value="Segment"/>
</dbReference>